<dbReference type="GO" id="GO:0019843">
    <property type="term" value="F:rRNA binding"/>
    <property type="evidence" value="ECO:0007669"/>
    <property type="project" value="UniProtKB-UniRule"/>
</dbReference>
<evidence type="ECO:0000256" key="2">
    <source>
        <dbReference type="ARBA" id="ARBA00022730"/>
    </source>
</evidence>
<evidence type="ECO:0000313" key="10">
    <source>
        <dbReference type="Proteomes" id="UP000316253"/>
    </source>
</evidence>
<evidence type="ECO:0000256" key="7">
    <source>
        <dbReference type="HAMAP-Rule" id="MF_01328"/>
    </source>
</evidence>
<organism evidence="9 10">
    <name type="scientific">Candidatus Berkelbacteria bacterium Gr01-1014_85</name>
    <dbReference type="NCBI Taxonomy" id="2017150"/>
    <lineage>
        <taxon>Bacteria</taxon>
        <taxon>Candidatus Berkelbacteria</taxon>
    </lineage>
</organism>
<dbReference type="InterPro" id="IPR002136">
    <property type="entry name" value="Ribosomal_uL4"/>
</dbReference>
<keyword evidence="4 7" id="KW-0689">Ribosomal protein</keyword>
<dbReference type="GO" id="GO:1990904">
    <property type="term" value="C:ribonucleoprotein complex"/>
    <property type="evidence" value="ECO:0007669"/>
    <property type="project" value="UniProtKB-KW"/>
</dbReference>
<dbReference type="HAMAP" id="MF_01328_B">
    <property type="entry name" value="Ribosomal_uL4_B"/>
    <property type="match status" value="1"/>
</dbReference>
<dbReference type="InterPro" id="IPR023574">
    <property type="entry name" value="Ribosomal_uL4_dom_sf"/>
</dbReference>
<dbReference type="Gene3D" id="3.40.1370.10">
    <property type="match status" value="1"/>
</dbReference>
<feature type="region of interest" description="Disordered" evidence="8">
    <location>
        <begin position="48"/>
        <end position="89"/>
    </location>
</feature>
<comment type="similarity">
    <text evidence="1 7">Belongs to the universal ribosomal protein uL4 family.</text>
</comment>
<comment type="function">
    <text evidence="7">One of the primary rRNA binding proteins, this protein initially binds near the 5'-end of the 23S rRNA. It is important during the early stages of 50S assembly. It makes multiple contacts with different domains of the 23S rRNA in the assembled 50S subunit and ribosome.</text>
</comment>
<comment type="caution">
    <text evidence="9">The sequence shown here is derived from an EMBL/GenBank/DDBJ whole genome shotgun (WGS) entry which is preliminary data.</text>
</comment>
<keyword evidence="5 7" id="KW-0687">Ribonucleoprotein</keyword>
<evidence type="ECO:0000313" key="9">
    <source>
        <dbReference type="EMBL" id="TSC66239.1"/>
    </source>
</evidence>
<dbReference type="Pfam" id="PF00573">
    <property type="entry name" value="Ribosomal_L4"/>
    <property type="match status" value="1"/>
</dbReference>
<dbReference type="NCBIfam" id="TIGR03953">
    <property type="entry name" value="rplD_bact"/>
    <property type="match status" value="1"/>
</dbReference>
<evidence type="ECO:0000256" key="5">
    <source>
        <dbReference type="ARBA" id="ARBA00023274"/>
    </source>
</evidence>
<reference evidence="9 10" key="1">
    <citation type="submission" date="2017-08" db="EMBL/GenBank/DDBJ databases">
        <title>Mechanisms for carbon and nitrogen cycling indicate functional differentiation within the Candidate Phyla Radiation.</title>
        <authorList>
            <person name="Danczak R.E."/>
            <person name="Johnston M.D."/>
            <person name="Kenah C."/>
            <person name="Slattery M."/>
            <person name="Wrighton K.C."/>
            <person name="Wilkins M.J."/>
        </authorList>
    </citation>
    <scope>NUCLEOTIDE SEQUENCE [LARGE SCALE GENOMIC DNA]</scope>
    <source>
        <strain evidence="9">Gr01-1014_85</strain>
    </source>
</reference>
<dbReference type="GO" id="GO:0005840">
    <property type="term" value="C:ribosome"/>
    <property type="evidence" value="ECO:0007669"/>
    <property type="project" value="UniProtKB-KW"/>
</dbReference>
<sequence>MHNIPYFTATGEAGPALDLPTTLAVEPNHKLLHQAVTIYLANLRHSQANTKTKGEVRGGGRKPHKQKGTGRARAGSSRSPIWTGGGITFGPRSNRNYQLSLPQAMRQRALAMAINSKLVAGQLLVIEDLSGLGNKTQTAAKLINKIAPEAKKRLLIDGELNAETTRSLANLDKAQLMAAYQLNALHVLRGGQLILTKAGLDLLTARLEKKS</sequence>
<evidence type="ECO:0000256" key="6">
    <source>
        <dbReference type="ARBA" id="ARBA00035244"/>
    </source>
</evidence>
<dbReference type="PANTHER" id="PTHR10746">
    <property type="entry name" value="50S RIBOSOMAL PROTEIN L4"/>
    <property type="match status" value="1"/>
</dbReference>
<dbReference type="AlphaFoldDB" id="A0A554JD38"/>
<dbReference type="Proteomes" id="UP000316253">
    <property type="component" value="Unassembled WGS sequence"/>
</dbReference>
<dbReference type="InterPro" id="IPR013005">
    <property type="entry name" value="Ribosomal_uL4-like"/>
</dbReference>
<feature type="compositionally biased region" description="Basic residues" evidence="8">
    <location>
        <begin position="59"/>
        <end position="70"/>
    </location>
</feature>
<protein>
    <recommendedName>
        <fullName evidence="6 7">Large ribosomal subunit protein uL4</fullName>
    </recommendedName>
</protein>
<dbReference type="EMBL" id="VMFD01000011">
    <property type="protein sequence ID" value="TSC66239.1"/>
    <property type="molecule type" value="Genomic_DNA"/>
</dbReference>
<dbReference type="SUPFAM" id="SSF52166">
    <property type="entry name" value="Ribosomal protein L4"/>
    <property type="match status" value="1"/>
</dbReference>
<comment type="subunit">
    <text evidence="7">Part of the 50S ribosomal subunit.</text>
</comment>
<keyword evidence="2 7" id="KW-0699">rRNA-binding</keyword>
<evidence type="ECO:0000256" key="4">
    <source>
        <dbReference type="ARBA" id="ARBA00022980"/>
    </source>
</evidence>
<proteinExistence type="inferred from homology"/>
<evidence type="ECO:0000256" key="3">
    <source>
        <dbReference type="ARBA" id="ARBA00022884"/>
    </source>
</evidence>
<evidence type="ECO:0000256" key="8">
    <source>
        <dbReference type="SAM" id="MobiDB-lite"/>
    </source>
</evidence>
<name>A0A554JD38_9BACT</name>
<dbReference type="GO" id="GO:0003735">
    <property type="term" value="F:structural constituent of ribosome"/>
    <property type="evidence" value="ECO:0007669"/>
    <property type="project" value="InterPro"/>
</dbReference>
<dbReference type="GO" id="GO:0006412">
    <property type="term" value="P:translation"/>
    <property type="evidence" value="ECO:0007669"/>
    <property type="project" value="UniProtKB-UniRule"/>
</dbReference>
<gene>
    <name evidence="7" type="primary">rplD</name>
    <name evidence="9" type="ORF">CEO22_161</name>
</gene>
<dbReference type="PANTHER" id="PTHR10746:SF17">
    <property type="entry name" value="LARGE RIBOSOMAL SUBUNIT PROTEIN UL4C"/>
    <property type="match status" value="1"/>
</dbReference>
<evidence type="ECO:0000256" key="1">
    <source>
        <dbReference type="ARBA" id="ARBA00010528"/>
    </source>
</evidence>
<keyword evidence="3 7" id="KW-0694">RNA-binding</keyword>
<comment type="function">
    <text evidence="7">Forms part of the polypeptide exit tunnel.</text>
</comment>
<accession>A0A554JD38</accession>